<dbReference type="Proteomes" id="UP000325295">
    <property type="component" value="Chromosome"/>
</dbReference>
<keyword evidence="2" id="KW-0805">Transcription regulation</keyword>
<keyword evidence="3" id="KW-0238">DNA-binding</keyword>
<evidence type="ECO:0000313" key="6">
    <source>
        <dbReference type="Proteomes" id="UP000325295"/>
    </source>
</evidence>
<evidence type="ECO:0000256" key="4">
    <source>
        <dbReference type="ARBA" id="ARBA00023163"/>
    </source>
</evidence>
<evidence type="ECO:0000256" key="2">
    <source>
        <dbReference type="ARBA" id="ARBA00023015"/>
    </source>
</evidence>
<dbReference type="PIRSF" id="PIRSF019455">
    <property type="entry name" value="CopR_AtkY"/>
    <property type="match status" value="1"/>
</dbReference>
<protein>
    <submittedName>
        <fullName evidence="5">CopY/TcrY family copper transport repressor</fullName>
    </submittedName>
</protein>
<keyword evidence="4" id="KW-0804">Transcription</keyword>
<reference evidence="5 6" key="1">
    <citation type="submission" date="2019-09" db="EMBL/GenBank/DDBJ databases">
        <title>Complete Genome Sequence of Lactobacillus nenjiangensis SH-Y15, isolated from sauerkraut.</title>
        <authorList>
            <person name="Yang H."/>
        </authorList>
    </citation>
    <scope>NUCLEOTIDE SEQUENCE [LARGE SCALE GENOMIC DNA]</scope>
    <source>
        <strain evidence="5 6">SH-Y15</strain>
    </source>
</reference>
<dbReference type="GO" id="GO:0003677">
    <property type="term" value="F:DNA binding"/>
    <property type="evidence" value="ECO:0007669"/>
    <property type="project" value="UniProtKB-KW"/>
</dbReference>
<gene>
    <name evidence="5" type="ORF">F0161_00380</name>
</gene>
<dbReference type="GO" id="GO:0045892">
    <property type="term" value="P:negative regulation of DNA-templated transcription"/>
    <property type="evidence" value="ECO:0007669"/>
    <property type="project" value="InterPro"/>
</dbReference>
<dbReference type="InterPro" id="IPR036390">
    <property type="entry name" value="WH_DNA-bd_sf"/>
</dbReference>
<dbReference type="NCBIfam" id="TIGR02698">
    <property type="entry name" value="CopY_TcrY"/>
    <property type="match status" value="1"/>
</dbReference>
<accession>A0A5P1X2Q2</accession>
<dbReference type="InterPro" id="IPR014071">
    <property type="entry name" value="Cu_transp_CopY/TcrY"/>
</dbReference>
<proteinExistence type="inferred from homology"/>
<dbReference type="SUPFAM" id="SSF46785">
    <property type="entry name" value="Winged helix' DNA-binding domain"/>
    <property type="match status" value="1"/>
</dbReference>
<comment type="similarity">
    <text evidence="1">Belongs to the BlaI transcriptional regulatory family.</text>
</comment>
<dbReference type="EMBL" id="CP043939">
    <property type="protein sequence ID" value="QER66467.1"/>
    <property type="molecule type" value="Genomic_DNA"/>
</dbReference>
<evidence type="ECO:0000256" key="1">
    <source>
        <dbReference type="ARBA" id="ARBA00011046"/>
    </source>
</evidence>
<sequence length="149" mass="16870">MPDVHVDKMTTAEWELMRIIWTLGKAGSREVIEIIQRKRDWTESTIKTLLSRLVKKEMLTTTKDGRNFIYHATVPEQTAMNETVDDLFDSLCNMKKGAVITELISNLTLTKADIENMQTVLADKLTTAPEMVECDCIPVEGTSCNQCTK</sequence>
<dbReference type="InterPro" id="IPR005650">
    <property type="entry name" value="BlaI_family"/>
</dbReference>
<dbReference type="OrthoDB" id="1849040at2"/>
<evidence type="ECO:0000313" key="5">
    <source>
        <dbReference type="EMBL" id="QER66467.1"/>
    </source>
</evidence>
<dbReference type="KEGG" id="lnn:F0161_00380"/>
<keyword evidence="6" id="KW-1185">Reference proteome</keyword>
<dbReference type="Pfam" id="PF03965">
    <property type="entry name" value="Penicillinase_R"/>
    <property type="match status" value="1"/>
</dbReference>
<organism evidence="5 6">
    <name type="scientific">Paucilactobacillus nenjiangensis</name>
    <dbReference type="NCBI Taxonomy" id="1296540"/>
    <lineage>
        <taxon>Bacteria</taxon>
        <taxon>Bacillati</taxon>
        <taxon>Bacillota</taxon>
        <taxon>Bacilli</taxon>
        <taxon>Lactobacillales</taxon>
        <taxon>Lactobacillaceae</taxon>
        <taxon>Paucilactobacillus</taxon>
    </lineage>
</organism>
<dbReference type="RefSeq" id="WP_150203046.1">
    <property type="nucleotide sequence ID" value="NZ_CP043939.1"/>
</dbReference>
<dbReference type="InterPro" id="IPR036388">
    <property type="entry name" value="WH-like_DNA-bd_sf"/>
</dbReference>
<dbReference type="Gene3D" id="1.10.10.10">
    <property type="entry name" value="Winged helix-like DNA-binding domain superfamily/Winged helix DNA-binding domain"/>
    <property type="match status" value="1"/>
</dbReference>
<evidence type="ECO:0000256" key="3">
    <source>
        <dbReference type="ARBA" id="ARBA00023125"/>
    </source>
</evidence>
<dbReference type="AlphaFoldDB" id="A0A5P1X2Q2"/>
<name>A0A5P1X2Q2_9LACO</name>